<proteinExistence type="predicted"/>
<feature type="region of interest" description="Disordered" evidence="1">
    <location>
        <begin position="161"/>
        <end position="186"/>
    </location>
</feature>
<dbReference type="OrthoDB" id="1079501at2759"/>
<keyword evidence="3" id="KW-1185">Reference proteome</keyword>
<accession>V7CQD9</accession>
<evidence type="ECO:0000313" key="2">
    <source>
        <dbReference type="EMBL" id="ESW32324.1"/>
    </source>
</evidence>
<dbReference type="AlphaFoldDB" id="V7CQD9"/>
<dbReference type="Proteomes" id="UP000000226">
    <property type="component" value="Chromosome 2"/>
</dbReference>
<evidence type="ECO:0000313" key="3">
    <source>
        <dbReference type="Proteomes" id="UP000000226"/>
    </source>
</evidence>
<protein>
    <recommendedName>
        <fullName evidence="4">DUF4378 domain-containing protein</fullName>
    </recommendedName>
</protein>
<evidence type="ECO:0000256" key="1">
    <source>
        <dbReference type="SAM" id="MobiDB-lite"/>
    </source>
</evidence>
<feature type="region of interest" description="Disordered" evidence="1">
    <location>
        <begin position="375"/>
        <end position="397"/>
    </location>
</feature>
<name>V7CQD9_PHAVU</name>
<reference evidence="3" key="1">
    <citation type="journal article" date="2014" name="Nat. Genet.">
        <title>A reference genome for common bean and genome-wide analysis of dual domestications.</title>
        <authorList>
            <person name="Schmutz J."/>
            <person name="McClean P.E."/>
            <person name="Mamidi S."/>
            <person name="Wu G.A."/>
            <person name="Cannon S.B."/>
            <person name="Grimwood J."/>
            <person name="Jenkins J."/>
            <person name="Shu S."/>
            <person name="Song Q."/>
            <person name="Chavarro C."/>
            <person name="Torres-Torres M."/>
            <person name="Geffroy V."/>
            <person name="Moghaddam S.M."/>
            <person name="Gao D."/>
            <person name="Abernathy B."/>
            <person name="Barry K."/>
            <person name="Blair M."/>
            <person name="Brick M.A."/>
            <person name="Chovatia M."/>
            <person name="Gepts P."/>
            <person name="Goodstein D.M."/>
            <person name="Gonzales M."/>
            <person name="Hellsten U."/>
            <person name="Hyten D.L."/>
            <person name="Jia G."/>
            <person name="Kelly J.D."/>
            <person name="Kudrna D."/>
            <person name="Lee R."/>
            <person name="Richard M.M."/>
            <person name="Miklas P.N."/>
            <person name="Osorno J.M."/>
            <person name="Rodrigues J."/>
            <person name="Thareau V."/>
            <person name="Urrea C.A."/>
            <person name="Wang M."/>
            <person name="Yu Y."/>
            <person name="Zhang M."/>
            <person name="Wing R.A."/>
            <person name="Cregan P.B."/>
            <person name="Rokhsar D.S."/>
            <person name="Jackson S.A."/>
        </authorList>
    </citation>
    <scope>NUCLEOTIDE SEQUENCE [LARGE SCALE GENOMIC DNA]</scope>
    <source>
        <strain evidence="3">cv. G19833</strain>
    </source>
</reference>
<evidence type="ECO:0008006" key="4">
    <source>
        <dbReference type="Google" id="ProtNLM"/>
    </source>
</evidence>
<dbReference type="PANTHER" id="PTHR34282:SF2">
    <property type="entry name" value="DUF3741 DOMAIN-CONTAINING PROTEIN"/>
    <property type="match status" value="1"/>
</dbReference>
<dbReference type="eggNOG" id="ENOG502QRHT">
    <property type="taxonomic scope" value="Eukaryota"/>
</dbReference>
<dbReference type="STRING" id="3885.V7CQD9"/>
<dbReference type="EMBL" id="CM002289">
    <property type="protein sequence ID" value="ESW32324.1"/>
    <property type="molecule type" value="Genomic_DNA"/>
</dbReference>
<dbReference type="Gramene" id="ESW32324">
    <property type="protein sequence ID" value="ESW32324"/>
    <property type="gene ID" value="PHAVU_002G312500g"/>
</dbReference>
<feature type="compositionally biased region" description="Polar residues" evidence="1">
    <location>
        <begin position="163"/>
        <end position="184"/>
    </location>
</feature>
<sequence>MYRSFLKCDDPKGVIGCGTIRKYRTRSHKVKDKTKTQKTCEIMETSLINKRYKEEKKVAKEGLGNLIGPSSLQLTEVSEEDRSWNNMLDSWSRDIIGEGKSEDIAKDILKGALDLQDSLSMIRKLQEEASQHTALFGRKHTTKSERDRIDGSKIGRRQANLFGEQSNAKGFQRPQPSAGGSSSNCKEELKKVIKESLVRQSMFPETTEGFDSGLETFSISTSQCSGVRTNNSLSDPSLSAIASKIERGPSLVFKLMGLEEGPSKSFAAVKQKLLDCEIDMSKVRKNDSIPERVNPEQRALRETLDTMHFKGILKESFVKDSKLHVHHFNDTSSKQFVDLSHIALMKPQCTLYQQSEKSTYIPVLPKELTKLRGEISSSKTIKHRKGSSSTNMGKEMETGIRKRLNKVEGPKFHKEVIKLDAKGSNPVEEYSGKVKLYCHIGHTSHVNETIDRKWKVDPIGRKQPENDISQPTIVAKHQYQREIPSTKLRKLKSGSRIDKDEISCLKSTSSNNISTQKTKNTKDVNVETKKINSMVDSLTGRKNQMKKQSPVAEPEPAKLTVEQIRQREKKKNYPEIRISTRLEDELLMVCEADGFINNIGEKCKLRKSSSGDELIMALKSEHKNDAITAYSIDADKEGTELKHFLLTSPSFIGHTKKLFNLDVDCPNTPQKDETISSRANTRLYLDCAYELTERKSLQDSQVVPSLLPPCGGNSTLHISLDRLVEEICDGIENLKFYREDYDSWEEDFADNDVFAMMEKDMKCNGEINGIWESGWRTGFCADEAQLVVNKIQSMLISGLIEELVIDLSA</sequence>
<dbReference type="PANTHER" id="PTHR34282">
    <property type="entry name" value="OS01G0228800 PROTEIN-RELATED"/>
    <property type="match status" value="1"/>
</dbReference>
<organism evidence="2 3">
    <name type="scientific">Phaseolus vulgaris</name>
    <name type="common">Kidney bean</name>
    <name type="synonym">French bean</name>
    <dbReference type="NCBI Taxonomy" id="3885"/>
    <lineage>
        <taxon>Eukaryota</taxon>
        <taxon>Viridiplantae</taxon>
        <taxon>Streptophyta</taxon>
        <taxon>Embryophyta</taxon>
        <taxon>Tracheophyta</taxon>
        <taxon>Spermatophyta</taxon>
        <taxon>Magnoliopsida</taxon>
        <taxon>eudicotyledons</taxon>
        <taxon>Gunneridae</taxon>
        <taxon>Pentapetalae</taxon>
        <taxon>rosids</taxon>
        <taxon>fabids</taxon>
        <taxon>Fabales</taxon>
        <taxon>Fabaceae</taxon>
        <taxon>Papilionoideae</taxon>
        <taxon>50 kb inversion clade</taxon>
        <taxon>NPAAA clade</taxon>
        <taxon>indigoferoid/millettioid clade</taxon>
        <taxon>Phaseoleae</taxon>
        <taxon>Phaseolus</taxon>
    </lineage>
</organism>
<gene>
    <name evidence="2" type="ORF">PHAVU_002G312500g</name>
</gene>
<dbReference type="OMA" id="EMSGCGK"/>